<gene>
    <name evidence="2" type="ORF">AVDCRST_MAG05-1451</name>
</gene>
<sequence>EPDPRASRGSCPPRERPPRPPRRPSLRRGSLRGGGLPGAGEPLRPVLPRGLRHSPARRRRRSPPLDEPGLLGGRRALQGGGAAGPALGCGPRSARLRPLPRAPDPWRDLTGARRQLRRRGQEPARTGTARRGRFRQGGPGLARAPLRNGRLSRRHRRRLQEGLPPARLPCLRGRARPRLRAPDRAGDGPGREGRL</sequence>
<organism evidence="2">
    <name type="scientific">uncultured Rubrobacteraceae bacterium</name>
    <dbReference type="NCBI Taxonomy" id="349277"/>
    <lineage>
        <taxon>Bacteria</taxon>
        <taxon>Bacillati</taxon>
        <taxon>Actinomycetota</taxon>
        <taxon>Rubrobacteria</taxon>
        <taxon>Rubrobacterales</taxon>
        <taxon>Rubrobacteraceae</taxon>
        <taxon>environmental samples</taxon>
    </lineage>
</organism>
<accession>A0A6J4S319</accession>
<feature type="compositionally biased region" description="Low complexity" evidence="1">
    <location>
        <begin position="84"/>
        <end position="99"/>
    </location>
</feature>
<feature type="compositionally biased region" description="Basic and acidic residues" evidence="1">
    <location>
        <begin position="180"/>
        <end position="195"/>
    </location>
</feature>
<dbReference type="EMBL" id="CADCVM010000164">
    <property type="protein sequence ID" value="CAA9483774.1"/>
    <property type="molecule type" value="Genomic_DNA"/>
</dbReference>
<reference evidence="2" key="1">
    <citation type="submission" date="2020-02" db="EMBL/GenBank/DDBJ databases">
        <authorList>
            <person name="Meier V. D."/>
        </authorList>
    </citation>
    <scope>NUCLEOTIDE SEQUENCE</scope>
    <source>
        <strain evidence="2">AVDCRST_MAG05</strain>
    </source>
</reference>
<feature type="compositionally biased region" description="Low complexity" evidence="1">
    <location>
        <begin position="162"/>
        <end position="172"/>
    </location>
</feature>
<feature type="compositionally biased region" description="Basic residues" evidence="1">
    <location>
        <begin position="50"/>
        <end position="62"/>
    </location>
</feature>
<proteinExistence type="predicted"/>
<evidence type="ECO:0000256" key="1">
    <source>
        <dbReference type="SAM" id="MobiDB-lite"/>
    </source>
</evidence>
<feature type="non-terminal residue" evidence="2">
    <location>
        <position position="195"/>
    </location>
</feature>
<feature type="region of interest" description="Disordered" evidence="1">
    <location>
        <begin position="1"/>
        <end position="195"/>
    </location>
</feature>
<protein>
    <submittedName>
        <fullName evidence="2">Segregation and condensation protein B</fullName>
    </submittedName>
</protein>
<feature type="non-terminal residue" evidence="2">
    <location>
        <position position="1"/>
    </location>
</feature>
<dbReference type="AlphaFoldDB" id="A0A6J4S319"/>
<name>A0A6J4S319_9ACTN</name>
<feature type="compositionally biased region" description="Basic residues" evidence="1">
    <location>
        <begin position="19"/>
        <end position="30"/>
    </location>
</feature>
<evidence type="ECO:0000313" key="2">
    <source>
        <dbReference type="EMBL" id="CAA9483774.1"/>
    </source>
</evidence>